<protein>
    <submittedName>
        <fullName evidence="2">Uncharacterized protein</fullName>
    </submittedName>
</protein>
<proteinExistence type="predicted"/>
<evidence type="ECO:0000313" key="2">
    <source>
        <dbReference type="EMBL" id="TFJ80829.1"/>
    </source>
</evidence>
<feature type="compositionally biased region" description="Polar residues" evidence="1">
    <location>
        <begin position="118"/>
        <end position="132"/>
    </location>
</feature>
<accession>A0A4D9CVZ2</accession>
<keyword evidence="3" id="KW-1185">Reference proteome</keyword>
<dbReference type="EMBL" id="SDOX01000155">
    <property type="protein sequence ID" value="TFJ80829.1"/>
    <property type="molecule type" value="Genomic_DNA"/>
</dbReference>
<reference evidence="2 3" key="1">
    <citation type="submission" date="2019-01" db="EMBL/GenBank/DDBJ databases">
        <title>Nuclear Genome Assembly of the Microalgal Biofuel strain Nannochloropsis salina CCMP1776.</title>
        <authorList>
            <person name="Hovde B."/>
        </authorList>
    </citation>
    <scope>NUCLEOTIDE SEQUENCE [LARGE SCALE GENOMIC DNA]</scope>
    <source>
        <strain evidence="2 3">CCMP1776</strain>
    </source>
</reference>
<gene>
    <name evidence="2" type="ORF">NSK_007829</name>
</gene>
<feature type="region of interest" description="Disordered" evidence="1">
    <location>
        <begin position="1"/>
        <end position="26"/>
    </location>
</feature>
<feature type="region of interest" description="Disordered" evidence="1">
    <location>
        <begin position="239"/>
        <end position="277"/>
    </location>
</feature>
<feature type="compositionally biased region" description="Polar residues" evidence="1">
    <location>
        <begin position="7"/>
        <end position="18"/>
    </location>
</feature>
<feature type="region of interest" description="Disordered" evidence="1">
    <location>
        <begin position="113"/>
        <end position="140"/>
    </location>
</feature>
<dbReference type="Proteomes" id="UP000355283">
    <property type="component" value="Unassembled WGS sequence"/>
</dbReference>
<dbReference type="AlphaFoldDB" id="A0A4D9CVZ2"/>
<comment type="caution">
    <text evidence="2">The sequence shown here is derived from an EMBL/GenBank/DDBJ whole genome shotgun (WGS) entry which is preliminary data.</text>
</comment>
<name>A0A4D9CVZ2_9STRA</name>
<evidence type="ECO:0000256" key="1">
    <source>
        <dbReference type="SAM" id="MobiDB-lite"/>
    </source>
</evidence>
<evidence type="ECO:0000313" key="3">
    <source>
        <dbReference type="Proteomes" id="UP000355283"/>
    </source>
</evidence>
<organism evidence="2 3">
    <name type="scientific">Nannochloropsis salina CCMP1776</name>
    <dbReference type="NCBI Taxonomy" id="1027361"/>
    <lineage>
        <taxon>Eukaryota</taxon>
        <taxon>Sar</taxon>
        <taxon>Stramenopiles</taxon>
        <taxon>Ochrophyta</taxon>
        <taxon>Eustigmatophyceae</taxon>
        <taxon>Eustigmatales</taxon>
        <taxon>Monodopsidaceae</taxon>
        <taxon>Microchloropsis</taxon>
        <taxon>Microchloropsis salina</taxon>
    </lineage>
</organism>
<sequence length="277" mass="29436">MSPFFGASSSPTAVTLDTGSGGGRSEMLAYPKGPLPSQGFSKPRQPAKSMVKITQINSSAWQDPQGLNYYASEYWITNTGAYEICDVKLSIPLTPGMDMTRVRVNSSFGLSFDEKNKSSNVKNDSENGLSHSNNRDDQYDGGMPGMIPQKAEELTFSSVSTTNEKFPSTNSANEMTAKLSPFYIQELRSKEAVDVGFVLVSSDATSLSQTGMAKVSGARFCDGGIVEEEQQIVNANVTDESGLGQGVESGGLPDEPAAGIPSTGETPRRPDYSAGGH</sequence>